<dbReference type="RefSeq" id="WP_248477479.1">
    <property type="nucleotide sequence ID" value="NZ_JALPRF010000002.1"/>
</dbReference>
<dbReference type="Proteomes" id="UP001202180">
    <property type="component" value="Unassembled WGS sequence"/>
</dbReference>
<name>A0ABT0HM04_9BACT</name>
<reference evidence="2 3" key="1">
    <citation type="submission" date="2022-04" db="EMBL/GenBank/DDBJ databases">
        <title>Spirosoma sp. strain RP8 genome sequencing and assembly.</title>
        <authorList>
            <person name="Jung Y."/>
        </authorList>
    </citation>
    <scope>NUCLEOTIDE SEQUENCE [LARGE SCALE GENOMIC DNA]</scope>
    <source>
        <strain evidence="2 3">RP8</strain>
    </source>
</reference>
<comment type="caution">
    <text evidence="2">The sequence shown here is derived from an EMBL/GenBank/DDBJ whole genome shotgun (WGS) entry which is preliminary data.</text>
</comment>
<organism evidence="2 3">
    <name type="scientific">Spirosoma liriopis</name>
    <dbReference type="NCBI Taxonomy" id="2937440"/>
    <lineage>
        <taxon>Bacteria</taxon>
        <taxon>Pseudomonadati</taxon>
        <taxon>Bacteroidota</taxon>
        <taxon>Cytophagia</taxon>
        <taxon>Cytophagales</taxon>
        <taxon>Cytophagaceae</taxon>
        <taxon>Spirosoma</taxon>
    </lineage>
</organism>
<sequence length="453" mass="50876">MDVSRLGTTAFMTSSQPSAAVSFEEGNQDTNSAKGNNKRSVTVNKKRYDYYPWGPNNLLVNEMIDLYRSNGDVMNLVQTRADFLFGSGVGWFKHSMDGKDLVMTPYTDAKIKQFDELNDLHALANGQMTYLVETGNVFMNHSREDGKLTLSIRDSLTCRAVVAKGAAVDTWLLAPDWSNQKNVVAVPAYSEKTKDAPETILQLKRQQSGQFYYGFAIWWAAQKWIRLANRIPDFHNNGLDTEYNANKICRVAEAYIDKFGGDTDESKDKFRDDFYKSVDEILFNKEGKRRVIFDECAMGTDGKMVPYIEFENIPTSLTGKEYSELYNIAVTAFANASGILSGLAGVSDGKVLGGSGSELRVSAEYQQFYRTPRERQVIESYWNRHIKRELQLPDDVFFGFKNILLETLDKEKSGSSKKTTSGTTAGEEEKADSKQTGDKKQDSQKTTTKTSGK</sequence>
<feature type="region of interest" description="Disordered" evidence="1">
    <location>
        <begin position="17"/>
        <end position="39"/>
    </location>
</feature>
<evidence type="ECO:0000313" key="3">
    <source>
        <dbReference type="Proteomes" id="UP001202180"/>
    </source>
</evidence>
<gene>
    <name evidence="2" type="ORF">M0L20_13575</name>
</gene>
<keyword evidence="3" id="KW-1185">Reference proteome</keyword>
<feature type="compositionally biased region" description="Low complexity" evidence="1">
    <location>
        <begin position="416"/>
        <end position="425"/>
    </location>
</feature>
<feature type="compositionally biased region" description="Polar residues" evidence="1">
    <location>
        <begin position="28"/>
        <end position="39"/>
    </location>
</feature>
<evidence type="ECO:0000313" key="2">
    <source>
        <dbReference type="EMBL" id="MCK8492892.1"/>
    </source>
</evidence>
<feature type="compositionally biased region" description="Low complexity" evidence="1">
    <location>
        <begin position="444"/>
        <end position="453"/>
    </location>
</feature>
<accession>A0ABT0HM04</accession>
<evidence type="ECO:0008006" key="4">
    <source>
        <dbReference type="Google" id="ProtNLM"/>
    </source>
</evidence>
<evidence type="ECO:0000256" key="1">
    <source>
        <dbReference type="SAM" id="MobiDB-lite"/>
    </source>
</evidence>
<dbReference type="EMBL" id="JALPRF010000002">
    <property type="protein sequence ID" value="MCK8492892.1"/>
    <property type="molecule type" value="Genomic_DNA"/>
</dbReference>
<proteinExistence type="predicted"/>
<protein>
    <recommendedName>
        <fullName evidence="4">Phage portal protein</fullName>
    </recommendedName>
</protein>
<feature type="region of interest" description="Disordered" evidence="1">
    <location>
        <begin position="410"/>
        <end position="453"/>
    </location>
</feature>
<feature type="compositionally biased region" description="Basic and acidic residues" evidence="1">
    <location>
        <begin position="427"/>
        <end position="443"/>
    </location>
</feature>